<sequence length="64" mass="7502">MVWTAIMSFIGLLAFLGVMQWITGQFDIQIIIPFFIIGLFLDVNRSSQRIKELETRLKKLEQDK</sequence>
<dbReference type="EMBL" id="QPJD01000030">
    <property type="protein sequence ID" value="RCW40628.1"/>
    <property type="molecule type" value="Genomic_DNA"/>
</dbReference>
<evidence type="ECO:0000256" key="1">
    <source>
        <dbReference type="SAM" id="Phobius"/>
    </source>
</evidence>
<dbReference type="AlphaFoldDB" id="A0A368VHE3"/>
<gene>
    <name evidence="2" type="ORF">DFP97_1307</name>
</gene>
<dbReference type="Proteomes" id="UP000252415">
    <property type="component" value="Unassembled WGS sequence"/>
</dbReference>
<keyword evidence="1" id="KW-1133">Transmembrane helix</keyword>
<keyword evidence="1" id="KW-0812">Transmembrane</keyword>
<accession>A0A368VHE3</accession>
<dbReference type="RefSeq" id="WP_114384140.1">
    <property type="nucleotide sequence ID" value="NZ_QPJD01000030.1"/>
</dbReference>
<feature type="transmembrane region" description="Helical" evidence="1">
    <location>
        <begin position="5"/>
        <end position="22"/>
    </location>
</feature>
<name>A0A368VHE3_9BACL</name>
<protein>
    <submittedName>
        <fullName evidence="2">Uncharacterized protein</fullName>
    </submittedName>
</protein>
<reference evidence="2 3" key="1">
    <citation type="submission" date="2018-07" db="EMBL/GenBank/DDBJ databases">
        <title>Genomic Encyclopedia of Type Strains, Phase III (KMG-III): the genomes of soil and plant-associated and newly described type strains.</title>
        <authorList>
            <person name="Whitman W."/>
        </authorList>
    </citation>
    <scope>NUCLEOTIDE SEQUENCE [LARGE SCALE GENOMIC DNA]</scope>
    <source>
        <strain evidence="2 3">CECT 7506</strain>
    </source>
</reference>
<organism evidence="2 3">
    <name type="scientific">Paenibacillus prosopidis</name>
    <dbReference type="NCBI Taxonomy" id="630520"/>
    <lineage>
        <taxon>Bacteria</taxon>
        <taxon>Bacillati</taxon>
        <taxon>Bacillota</taxon>
        <taxon>Bacilli</taxon>
        <taxon>Bacillales</taxon>
        <taxon>Paenibacillaceae</taxon>
        <taxon>Paenibacillus</taxon>
    </lineage>
</organism>
<evidence type="ECO:0000313" key="2">
    <source>
        <dbReference type="EMBL" id="RCW40628.1"/>
    </source>
</evidence>
<feature type="transmembrane region" description="Helical" evidence="1">
    <location>
        <begin position="28"/>
        <end position="44"/>
    </location>
</feature>
<comment type="caution">
    <text evidence="2">The sequence shown here is derived from an EMBL/GenBank/DDBJ whole genome shotgun (WGS) entry which is preliminary data.</text>
</comment>
<keyword evidence="1" id="KW-0472">Membrane</keyword>
<keyword evidence="3" id="KW-1185">Reference proteome</keyword>
<proteinExistence type="predicted"/>
<evidence type="ECO:0000313" key="3">
    <source>
        <dbReference type="Proteomes" id="UP000252415"/>
    </source>
</evidence>